<protein>
    <recommendedName>
        <fullName evidence="6">FAD/NAD(P)-binding domain-containing protein</fullName>
    </recommendedName>
</protein>
<dbReference type="EMBL" id="NVOR01000119">
    <property type="protein sequence ID" value="PED80272.1"/>
    <property type="molecule type" value="Genomic_DNA"/>
</dbReference>
<comment type="similarity">
    <text evidence="2">Belongs to the NADH dehydrogenase family.</text>
</comment>
<evidence type="ECO:0000256" key="4">
    <source>
        <dbReference type="ARBA" id="ARBA00022827"/>
    </source>
</evidence>
<dbReference type="GO" id="GO:0019646">
    <property type="term" value="P:aerobic electron transport chain"/>
    <property type="evidence" value="ECO:0007669"/>
    <property type="project" value="TreeGrafter"/>
</dbReference>
<dbReference type="InterPro" id="IPR023753">
    <property type="entry name" value="FAD/NAD-binding_dom"/>
</dbReference>
<keyword evidence="4" id="KW-0274">FAD</keyword>
<dbReference type="RefSeq" id="WP_097899738.1">
    <property type="nucleotide sequence ID" value="NZ_NVOR01000119.1"/>
</dbReference>
<evidence type="ECO:0000259" key="6">
    <source>
        <dbReference type="Pfam" id="PF07992"/>
    </source>
</evidence>
<proteinExistence type="inferred from homology"/>
<dbReference type="Gene3D" id="3.50.50.100">
    <property type="match status" value="1"/>
</dbReference>
<comment type="caution">
    <text evidence="7">The sequence shown here is derived from an EMBL/GenBank/DDBJ whole genome shotgun (WGS) entry which is preliminary data.</text>
</comment>
<reference evidence="7 8" key="1">
    <citation type="submission" date="2017-09" db="EMBL/GenBank/DDBJ databases">
        <title>Large-scale bioinformatics analysis of Bacillus genomes uncovers conserved roles of natural products in bacterial physiology.</title>
        <authorList>
            <consortium name="Agbiome Team Llc"/>
            <person name="Bleich R.M."/>
            <person name="Grubbs K.J."/>
            <person name="Santa Maria K.C."/>
            <person name="Allen S.E."/>
            <person name="Farag S."/>
            <person name="Shank E.A."/>
            <person name="Bowers A."/>
        </authorList>
    </citation>
    <scope>NUCLEOTIDE SEQUENCE [LARGE SCALE GENOMIC DNA]</scope>
    <source>
        <strain evidence="7 8">AFS092012</strain>
    </source>
</reference>
<dbReference type="InterPro" id="IPR051169">
    <property type="entry name" value="NADH-Q_oxidoreductase"/>
</dbReference>
<dbReference type="SUPFAM" id="SSF51905">
    <property type="entry name" value="FAD/NAD(P)-binding domain"/>
    <property type="match status" value="1"/>
</dbReference>
<evidence type="ECO:0000256" key="5">
    <source>
        <dbReference type="ARBA" id="ARBA00023002"/>
    </source>
</evidence>
<evidence type="ECO:0000256" key="2">
    <source>
        <dbReference type="ARBA" id="ARBA00005272"/>
    </source>
</evidence>
<keyword evidence="5" id="KW-0560">Oxidoreductase</keyword>
<keyword evidence="3" id="KW-0285">Flavoprotein</keyword>
<dbReference type="AlphaFoldDB" id="A0AA91V825"/>
<name>A0AA91V825_9BACI</name>
<evidence type="ECO:0000313" key="7">
    <source>
        <dbReference type="EMBL" id="PED80272.1"/>
    </source>
</evidence>
<dbReference type="Pfam" id="PF07992">
    <property type="entry name" value="Pyr_redox_2"/>
    <property type="match status" value="1"/>
</dbReference>
<organism evidence="7 8">
    <name type="scientific">Bacillus pseudomycoides</name>
    <dbReference type="NCBI Taxonomy" id="64104"/>
    <lineage>
        <taxon>Bacteria</taxon>
        <taxon>Bacillati</taxon>
        <taxon>Bacillota</taxon>
        <taxon>Bacilli</taxon>
        <taxon>Bacillales</taxon>
        <taxon>Bacillaceae</taxon>
        <taxon>Bacillus</taxon>
        <taxon>Bacillus cereus group</taxon>
    </lineage>
</organism>
<evidence type="ECO:0000256" key="3">
    <source>
        <dbReference type="ARBA" id="ARBA00022630"/>
    </source>
</evidence>
<evidence type="ECO:0000256" key="1">
    <source>
        <dbReference type="ARBA" id="ARBA00001974"/>
    </source>
</evidence>
<dbReference type="PANTHER" id="PTHR42913:SF3">
    <property type="entry name" value="64 KDA MITOCHONDRIAL NADH DEHYDROGENASE (EUROFUNG)"/>
    <property type="match status" value="1"/>
</dbReference>
<dbReference type="GO" id="GO:0003955">
    <property type="term" value="F:NAD(P)H dehydrogenase (quinone) activity"/>
    <property type="evidence" value="ECO:0007669"/>
    <property type="project" value="TreeGrafter"/>
</dbReference>
<dbReference type="Proteomes" id="UP000221020">
    <property type="component" value="Unassembled WGS sequence"/>
</dbReference>
<evidence type="ECO:0000313" key="8">
    <source>
        <dbReference type="Proteomes" id="UP000221020"/>
    </source>
</evidence>
<feature type="domain" description="FAD/NAD(P)-binding" evidence="6">
    <location>
        <begin position="28"/>
        <end position="102"/>
    </location>
</feature>
<accession>A0AA91V825</accession>
<comment type="cofactor">
    <cofactor evidence="1">
        <name>FAD</name>
        <dbReference type="ChEBI" id="CHEBI:57692"/>
    </cofactor>
</comment>
<dbReference type="InterPro" id="IPR036188">
    <property type="entry name" value="FAD/NAD-bd_sf"/>
</dbReference>
<gene>
    <name evidence="7" type="ORF">CON65_23650</name>
</gene>
<sequence length="173" mass="18999">MKERTCIIIGGGYAGINAINAIKKKMSGSKSIPVGLCVWTLVLLPSPALHKFGLPLTVDGQVMVDTSYRVKGAPGVYSIGDCAHIIDPVSGRTDRMTCKEAIPQAIRLAKVIMTDINKRPAPSHRAYMDLFCIGLGPERGMVWIRKWGLDFLITGKLGWKIRKFTWDSASLIK</sequence>
<dbReference type="PANTHER" id="PTHR42913">
    <property type="entry name" value="APOPTOSIS-INDUCING FACTOR 1"/>
    <property type="match status" value="1"/>
</dbReference>